<evidence type="ECO:0000256" key="1">
    <source>
        <dbReference type="ARBA" id="ARBA00004651"/>
    </source>
</evidence>
<dbReference type="Proteomes" id="UP000240987">
    <property type="component" value="Unassembled WGS sequence"/>
</dbReference>
<dbReference type="PANTHER" id="PTHR30485">
    <property type="entry name" value="NI/FE-HYDROGENASE 1 B-TYPE CYTOCHROME SUBUNIT"/>
    <property type="match status" value="1"/>
</dbReference>
<evidence type="ECO:0000313" key="9">
    <source>
        <dbReference type="Proteomes" id="UP000240987"/>
    </source>
</evidence>
<evidence type="ECO:0000256" key="4">
    <source>
        <dbReference type="ARBA" id="ARBA00022989"/>
    </source>
</evidence>
<evidence type="ECO:0000313" key="8">
    <source>
        <dbReference type="EMBL" id="PSU44680.1"/>
    </source>
</evidence>
<dbReference type="GO" id="GO:0022904">
    <property type="term" value="P:respiratory electron transport chain"/>
    <property type="evidence" value="ECO:0007669"/>
    <property type="project" value="InterPro"/>
</dbReference>
<keyword evidence="5 6" id="KW-0472">Membrane</keyword>
<dbReference type="SUPFAM" id="SSF81342">
    <property type="entry name" value="Transmembrane di-heme cytochromes"/>
    <property type="match status" value="1"/>
</dbReference>
<dbReference type="GO" id="GO:0005886">
    <property type="term" value="C:plasma membrane"/>
    <property type="evidence" value="ECO:0007669"/>
    <property type="project" value="UniProtKB-SubCell"/>
</dbReference>
<feature type="transmembrane region" description="Helical" evidence="6">
    <location>
        <begin position="87"/>
        <end position="117"/>
    </location>
</feature>
<reference evidence="8 9" key="1">
    <citation type="submission" date="2018-01" db="EMBL/GenBank/DDBJ databases">
        <title>Whole genome sequencing of Histamine producing bacteria.</title>
        <authorList>
            <person name="Butler K."/>
        </authorList>
    </citation>
    <scope>NUCLEOTIDE SEQUENCE [LARGE SCALE GENOMIC DNA]</scope>
    <source>
        <strain evidence="8 9">JCM 12947</strain>
    </source>
</reference>
<sequence>MKVWDLPTRLYHWLQALLCLGLLASGFSGNGPHEIIGIALLVLVLWRFCWGIIGSDTSRFRHFLRSPLTVWYYLTGKIKHTIGHNPAGGWMVITLLSCLLIQSLTGFILIGVFDIWISESSLLADSDLIGFVHALSARLLIALIGLHLLAIISYKLKHVPLVKAMFTGKQSTRPDLSKTTNSAQVTSSNGVVFKQNRLAFCCFLICISIVYSLLKMTGIV</sequence>
<comment type="subcellular location">
    <subcellularLocation>
        <location evidence="1">Cell membrane</location>
        <topology evidence="1">Multi-pass membrane protein</topology>
    </subcellularLocation>
</comment>
<dbReference type="InterPro" id="IPR011577">
    <property type="entry name" value="Cyt_b561_bac/Ni-Hgenase"/>
</dbReference>
<dbReference type="RefSeq" id="WP_107245503.1">
    <property type="nucleotide sequence ID" value="NZ_PYMJ01000044.1"/>
</dbReference>
<evidence type="ECO:0000256" key="6">
    <source>
        <dbReference type="SAM" id="Phobius"/>
    </source>
</evidence>
<gene>
    <name evidence="8" type="ORF">C9J12_26045</name>
</gene>
<dbReference type="Pfam" id="PF01292">
    <property type="entry name" value="Ni_hydr_CYTB"/>
    <property type="match status" value="1"/>
</dbReference>
<keyword evidence="3 6" id="KW-0812">Transmembrane</keyword>
<dbReference type="GO" id="GO:0009055">
    <property type="term" value="F:electron transfer activity"/>
    <property type="evidence" value="ECO:0007669"/>
    <property type="project" value="InterPro"/>
</dbReference>
<keyword evidence="2" id="KW-1003">Cell membrane</keyword>
<evidence type="ECO:0000256" key="5">
    <source>
        <dbReference type="ARBA" id="ARBA00023136"/>
    </source>
</evidence>
<organism evidence="8 9">
    <name type="scientific">Photobacterium frigidiphilum</name>
    <dbReference type="NCBI Taxonomy" id="264736"/>
    <lineage>
        <taxon>Bacteria</taxon>
        <taxon>Pseudomonadati</taxon>
        <taxon>Pseudomonadota</taxon>
        <taxon>Gammaproteobacteria</taxon>
        <taxon>Vibrionales</taxon>
        <taxon>Vibrionaceae</taxon>
        <taxon>Photobacterium</taxon>
    </lineage>
</organism>
<evidence type="ECO:0000256" key="3">
    <source>
        <dbReference type="ARBA" id="ARBA00022692"/>
    </source>
</evidence>
<feature type="transmembrane region" description="Helical" evidence="6">
    <location>
        <begin position="35"/>
        <end position="53"/>
    </location>
</feature>
<dbReference type="PANTHER" id="PTHR30485:SF2">
    <property type="entry name" value="BLL0597 PROTEIN"/>
    <property type="match status" value="1"/>
</dbReference>
<feature type="transmembrane region" description="Helical" evidence="6">
    <location>
        <begin position="137"/>
        <end position="156"/>
    </location>
</feature>
<keyword evidence="9" id="KW-1185">Reference proteome</keyword>
<feature type="domain" description="Cytochrome b561 bacterial/Ni-hydrogenase" evidence="7">
    <location>
        <begin position="3"/>
        <end position="168"/>
    </location>
</feature>
<accession>A0A2T3J7G0</accession>
<dbReference type="AlphaFoldDB" id="A0A2T3J7G0"/>
<dbReference type="GO" id="GO:0020037">
    <property type="term" value="F:heme binding"/>
    <property type="evidence" value="ECO:0007669"/>
    <property type="project" value="TreeGrafter"/>
</dbReference>
<feature type="transmembrane region" description="Helical" evidence="6">
    <location>
        <begin position="198"/>
        <end position="214"/>
    </location>
</feature>
<evidence type="ECO:0000259" key="7">
    <source>
        <dbReference type="Pfam" id="PF01292"/>
    </source>
</evidence>
<dbReference type="InterPro" id="IPR016174">
    <property type="entry name" value="Di-haem_cyt_TM"/>
</dbReference>
<dbReference type="Gene3D" id="1.20.950.20">
    <property type="entry name" value="Transmembrane di-heme cytochromes, Chain C"/>
    <property type="match status" value="1"/>
</dbReference>
<dbReference type="InterPro" id="IPR051542">
    <property type="entry name" value="Hydrogenase_cytochrome"/>
</dbReference>
<protein>
    <submittedName>
        <fullName evidence="8">Hydrogenase</fullName>
    </submittedName>
</protein>
<dbReference type="EMBL" id="PYMJ01000044">
    <property type="protein sequence ID" value="PSU44680.1"/>
    <property type="molecule type" value="Genomic_DNA"/>
</dbReference>
<proteinExistence type="predicted"/>
<keyword evidence="4 6" id="KW-1133">Transmembrane helix</keyword>
<dbReference type="OrthoDB" id="196472at2"/>
<evidence type="ECO:0000256" key="2">
    <source>
        <dbReference type="ARBA" id="ARBA00022475"/>
    </source>
</evidence>
<comment type="caution">
    <text evidence="8">The sequence shown here is derived from an EMBL/GenBank/DDBJ whole genome shotgun (WGS) entry which is preliminary data.</text>
</comment>
<name>A0A2T3J7G0_9GAMM</name>